<keyword evidence="10" id="KW-1185">Reference proteome</keyword>
<dbReference type="GO" id="GO:0000155">
    <property type="term" value="F:phosphorelay sensor kinase activity"/>
    <property type="evidence" value="ECO:0007669"/>
    <property type="project" value="InterPro"/>
</dbReference>
<feature type="domain" description="Histidine kinase" evidence="7">
    <location>
        <begin position="408"/>
        <end position="631"/>
    </location>
</feature>
<dbReference type="Gene3D" id="1.10.287.130">
    <property type="match status" value="1"/>
</dbReference>
<dbReference type="PROSITE" id="PS50110">
    <property type="entry name" value="RESPONSE_REGULATORY"/>
    <property type="match status" value="1"/>
</dbReference>
<dbReference type="PANTHER" id="PTHR43065">
    <property type="entry name" value="SENSOR HISTIDINE KINASE"/>
    <property type="match status" value="1"/>
</dbReference>
<dbReference type="EMBL" id="FTPR01000001">
    <property type="protein sequence ID" value="SIT77423.1"/>
    <property type="molecule type" value="Genomic_DNA"/>
</dbReference>
<dbReference type="InterPro" id="IPR036097">
    <property type="entry name" value="HisK_dim/P_sf"/>
</dbReference>
<feature type="transmembrane region" description="Helical" evidence="6">
    <location>
        <begin position="44"/>
        <end position="65"/>
    </location>
</feature>
<dbReference type="SMART" id="SM00388">
    <property type="entry name" value="HisKA"/>
    <property type="match status" value="1"/>
</dbReference>
<dbReference type="InterPro" id="IPR005467">
    <property type="entry name" value="His_kinase_dom"/>
</dbReference>
<dbReference type="InterPro" id="IPR001789">
    <property type="entry name" value="Sig_transdc_resp-reg_receiver"/>
</dbReference>
<dbReference type="Pfam" id="PF00512">
    <property type="entry name" value="HisKA"/>
    <property type="match status" value="1"/>
</dbReference>
<evidence type="ECO:0000259" key="7">
    <source>
        <dbReference type="PROSITE" id="PS50109"/>
    </source>
</evidence>
<keyword evidence="3 4" id="KW-0597">Phosphoprotein</keyword>
<dbReference type="InterPro" id="IPR004358">
    <property type="entry name" value="Sig_transdc_His_kin-like_C"/>
</dbReference>
<dbReference type="Gene3D" id="3.30.565.10">
    <property type="entry name" value="Histidine kinase-like ATPase, C-terminal domain"/>
    <property type="match status" value="1"/>
</dbReference>
<evidence type="ECO:0000313" key="9">
    <source>
        <dbReference type="EMBL" id="SIT77423.1"/>
    </source>
</evidence>
<dbReference type="STRING" id="287098.SAMN05421665_0567"/>
<evidence type="ECO:0000256" key="2">
    <source>
        <dbReference type="ARBA" id="ARBA00012438"/>
    </source>
</evidence>
<dbReference type="PROSITE" id="PS50109">
    <property type="entry name" value="HIS_KIN"/>
    <property type="match status" value="1"/>
</dbReference>
<dbReference type="FunFam" id="1.10.287.130:FF:000037">
    <property type="entry name" value="Hybrid sensor histidine kinase/response regulator"/>
    <property type="match status" value="1"/>
</dbReference>
<keyword evidence="6" id="KW-0812">Transmembrane</keyword>
<feature type="coiled-coil region" evidence="5">
    <location>
        <begin position="496"/>
        <end position="523"/>
    </location>
</feature>
<dbReference type="SUPFAM" id="SSF55874">
    <property type="entry name" value="ATPase domain of HSP90 chaperone/DNA topoisomerase II/histidine kinase"/>
    <property type="match status" value="1"/>
</dbReference>
<keyword evidence="5" id="KW-0175">Coiled coil</keyword>
<dbReference type="InterPro" id="IPR035965">
    <property type="entry name" value="PAS-like_dom_sf"/>
</dbReference>
<organism evidence="9 10">
    <name type="scientific">Yoonia rosea</name>
    <dbReference type="NCBI Taxonomy" id="287098"/>
    <lineage>
        <taxon>Bacteria</taxon>
        <taxon>Pseudomonadati</taxon>
        <taxon>Pseudomonadota</taxon>
        <taxon>Alphaproteobacteria</taxon>
        <taxon>Rhodobacterales</taxon>
        <taxon>Paracoccaceae</taxon>
        <taxon>Yoonia</taxon>
    </lineage>
</organism>
<dbReference type="InterPro" id="IPR003594">
    <property type="entry name" value="HATPase_dom"/>
</dbReference>
<accession>A0A1R3WLB4</accession>
<dbReference type="Pfam" id="PF02518">
    <property type="entry name" value="HATPase_c"/>
    <property type="match status" value="1"/>
</dbReference>
<dbReference type="PRINTS" id="PR00344">
    <property type="entry name" value="BCTRLSENSOR"/>
</dbReference>
<sequence>MPFDQSFTAERPKVPAGLPPVLHLFVAGCLCFAVAVLMPVPALYFGFAICGGILVVTAGFVGVALKLDQRAAHRLRAMAHTIIAHDTGIGFVTDGTGLIRYANAGAHDRFGATEGTGLAQVLGAMLANPYSVLSQIIAQAGPTGAKTEDIVTRGGHFRLRLLIMGEACQIWWLDDLSVAGRAGRARPQPATFPMLTVGPSGQVIQMNESFRKLVGPSFRTLEDVFDELPLRSGQPQVLRGLQGRKDVVLAITEGSDETRDIYVLPGAPISATPPMFEPGWDAIENLPVPLMKIAPDGVLLATNREARQLLNIGATRGRHVADVLDGPGRPINDWLGEALAGQAGHVSQFLHGRGDKQDTFVQVTLNTAGSPDDLHVIAVLNDITELKTLEAQFVQSQKMQAIGQLAGGVAHDFNNLLTAISGHCELLLCNHDEHDRDYSDLIQIHQNTNRAASLVGQLLAFSRKQTLQPEALDLRDTLSDLTHLLNRLVGEKVSLKLEHDNQLARIKADKRQLEQVLMNLVVNARDAMQGAGEIRVVTKNTHLKTALHRDRATVPPGDYVLVKVIDEGHGIPSDKLEKIFEPFVTTKRVGEGTGLGLSTAYGIVKQSGGYIFVDSEVGVGATFSLLFPSHTPTEEVAEPVAPVASLPIKTSADGVVLLVEDEAPVRAFAARALRLRGYTVLEADCAEAALELLENAELHIDIFVTDVIMPGQDGPTWVRKALLQRPQTRVVFVSGYPEDAFDDGQPEVLGAAFLPKPFSLKALTDTVQEQLQGSPTLEQA</sequence>
<dbReference type="InterPro" id="IPR003661">
    <property type="entry name" value="HisK_dim/P_dom"/>
</dbReference>
<dbReference type="Gene3D" id="3.40.50.2300">
    <property type="match status" value="1"/>
</dbReference>
<dbReference type="CDD" id="cd00082">
    <property type="entry name" value="HisKA"/>
    <property type="match status" value="1"/>
</dbReference>
<feature type="transmembrane region" description="Helical" evidence="6">
    <location>
        <begin position="21"/>
        <end position="38"/>
    </location>
</feature>
<dbReference type="SUPFAM" id="SSF52172">
    <property type="entry name" value="CheY-like"/>
    <property type="match status" value="1"/>
</dbReference>
<name>A0A1R3WLB4_9RHOB</name>
<dbReference type="Gene3D" id="3.30.450.20">
    <property type="entry name" value="PAS domain"/>
    <property type="match status" value="1"/>
</dbReference>
<dbReference type="Proteomes" id="UP000186997">
    <property type="component" value="Unassembled WGS sequence"/>
</dbReference>
<evidence type="ECO:0000256" key="5">
    <source>
        <dbReference type="SAM" id="Coils"/>
    </source>
</evidence>
<dbReference type="SMART" id="SM00387">
    <property type="entry name" value="HATPase_c"/>
    <property type="match status" value="1"/>
</dbReference>
<keyword evidence="6" id="KW-1133">Transmembrane helix</keyword>
<dbReference type="Pfam" id="PF00072">
    <property type="entry name" value="Response_reg"/>
    <property type="match status" value="1"/>
</dbReference>
<reference evidence="10" key="1">
    <citation type="submission" date="2017-01" db="EMBL/GenBank/DDBJ databases">
        <authorList>
            <person name="Varghese N."/>
            <person name="Submissions S."/>
        </authorList>
    </citation>
    <scope>NUCLEOTIDE SEQUENCE [LARGE SCALE GENOMIC DNA]</scope>
    <source>
        <strain evidence="10">DSM 29591</strain>
    </source>
</reference>
<dbReference type="PANTHER" id="PTHR43065:SF42">
    <property type="entry name" value="TWO-COMPONENT SENSOR PPRA"/>
    <property type="match status" value="1"/>
</dbReference>
<dbReference type="InterPro" id="IPR036890">
    <property type="entry name" value="HATPase_C_sf"/>
</dbReference>
<keyword evidence="9" id="KW-0418">Kinase</keyword>
<evidence type="ECO:0000256" key="3">
    <source>
        <dbReference type="ARBA" id="ARBA00022553"/>
    </source>
</evidence>
<dbReference type="SUPFAM" id="SSF55785">
    <property type="entry name" value="PYP-like sensor domain (PAS domain)"/>
    <property type="match status" value="1"/>
</dbReference>
<keyword evidence="9" id="KW-0808">Transferase</keyword>
<proteinExistence type="predicted"/>
<comment type="catalytic activity">
    <reaction evidence="1">
        <text>ATP + protein L-histidine = ADP + protein N-phospho-L-histidine.</text>
        <dbReference type="EC" id="2.7.13.3"/>
    </reaction>
</comment>
<protein>
    <recommendedName>
        <fullName evidence="2">histidine kinase</fullName>
        <ecNumber evidence="2">2.7.13.3</ecNumber>
    </recommendedName>
</protein>
<keyword evidence="6" id="KW-0472">Membrane</keyword>
<dbReference type="EC" id="2.7.13.3" evidence="2"/>
<feature type="domain" description="Response regulatory" evidence="8">
    <location>
        <begin position="655"/>
        <end position="771"/>
    </location>
</feature>
<dbReference type="SUPFAM" id="SSF47384">
    <property type="entry name" value="Homodimeric domain of signal transducing histidine kinase"/>
    <property type="match status" value="1"/>
</dbReference>
<dbReference type="AlphaFoldDB" id="A0A1R3WLB4"/>
<feature type="modified residue" description="4-aspartylphosphate" evidence="4">
    <location>
        <position position="706"/>
    </location>
</feature>
<gene>
    <name evidence="9" type="ORF">SAMN05421665_0567</name>
</gene>
<dbReference type="InterPro" id="IPR011006">
    <property type="entry name" value="CheY-like_superfamily"/>
</dbReference>
<evidence type="ECO:0000256" key="4">
    <source>
        <dbReference type="PROSITE-ProRule" id="PRU00169"/>
    </source>
</evidence>
<evidence type="ECO:0000259" key="8">
    <source>
        <dbReference type="PROSITE" id="PS50110"/>
    </source>
</evidence>
<dbReference type="SMART" id="SM00448">
    <property type="entry name" value="REC"/>
    <property type="match status" value="1"/>
</dbReference>
<evidence type="ECO:0000256" key="6">
    <source>
        <dbReference type="SAM" id="Phobius"/>
    </source>
</evidence>
<evidence type="ECO:0000256" key="1">
    <source>
        <dbReference type="ARBA" id="ARBA00000085"/>
    </source>
</evidence>
<evidence type="ECO:0000313" key="10">
    <source>
        <dbReference type="Proteomes" id="UP000186997"/>
    </source>
</evidence>